<dbReference type="Gene3D" id="1.10.3730.20">
    <property type="match status" value="1"/>
</dbReference>
<keyword evidence="5 10" id="KW-1133">Transmembrane helix</keyword>
<evidence type="ECO:0000313" key="11">
    <source>
        <dbReference type="EMBL" id="MCM5681431.1"/>
    </source>
</evidence>
<dbReference type="SUPFAM" id="SSF103481">
    <property type="entry name" value="Multidrug resistance efflux transporter EmrE"/>
    <property type="match status" value="1"/>
</dbReference>
<evidence type="ECO:0000256" key="9">
    <source>
        <dbReference type="RuleBase" id="RU003942"/>
    </source>
</evidence>
<evidence type="ECO:0000256" key="10">
    <source>
        <dbReference type="SAM" id="Phobius"/>
    </source>
</evidence>
<dbReference type="PANTHER" id="PTHR30561:SF0">
    <property type="entry name" value="GUANIDINIUM EXPORTER"/>
    <property type="match status" value="1"/>
</dbReference>
<keyword evidence="2" id="KW-0813">Transport</keyword>
<dbReference type="EMBL" id="JAMKFE010000012">
    <property type="protein sequence ID" value="MCM5681431.1"/>
    <property type="molecule type" value="Genomic_DNA"/>
</dbReference>
<evidence type="ECO:0000256" key="1">
    <source>
        <dbReference type="ARBA" id="ARBA00004651"/>
    </source>
</evidence>
<comment type="subcellular location">
    <subcellularLocation>
        <location evidence="1 9">Cell membrane</location>
        <topology evidence="1 9">Multi-pass membrane protein</topology>
    </subcellularLocation>
</comment>
<feature type="transmembrane region" description="Helical" evidence="10">
    <location>
        <begin position="57"/>
        <end position="79"/>
    </location>
</feature>
<comment type="caution">
    <text evidence="11">The sequence shown here is derived from an EMBL/GenBank/DDBJ whole genome shotgun (WGS) entry which is preliminary data.</text>
</comment>
<keyword evidence="6 10" id="KW-0472">Membrane</keyword>
<dbReference type="InterPro" id="IPR045324">
    <property type="entry name" value="Small_multidrug_res"/>
</dbReference>
<sequence>MAWALLLTAGALEAVWALALKRSHGFTVLWPSLLGVTVAIVSLTMLTVALKHLPAGTAYAVWVGVGSVCVAVAGIALFGESAAPARLVCLGLIAGGVVGLKLLPQ</sequence>
<evidence type="ECO:0000256" key="3">
    <source>
        <dbReference type="ARBA" id="ARBA00022475"/>
    </source>
</evidence>
<keyword evidence="3" id="KW-1003">Cell membrane</keyword>
<evidence type="ECO:0000256" key="5">
    <source>
        <dbReference type="ARBA" id="ARBA00022989"/>
    </source>
</evidence>
<dbReference type="InterPro" id="IPR037185">
    <property type="entry name" value="EmrE-like"/>
</dbReference>
<evidence type="ECO:0000256" key="6">
    <source>
        <dbReference type="ARBA" id="ARBA00023136"/>
    </source>
</evidence>
<dbReference type="Proteomes" id="UP001165541">
    <property type="component" value="Unassembled WGS sequence"/>
</dbReference>
<dbReference type="Pfam" id="PF00893">
    <property type="entry name" value="Multi_Drug_Res"/>
    <property type="match status" value="1"/>
</dbReference>
<comment type="similarity">
    <text evidence="7">Belongs to the drug/metabolite transporter (DMT) superfamily. Small multidrug resistance (SMR) (TC 2.A.7.1) family. Gdx/SugE subfamily.</text>
</comment>
<dbReference type="PANTHER" id="PTHR30561">
    <property type="entry name" value="SMR FAMILY PROTON-DEPENDENT DRUG EFFLUX TRANSPORTER SUGE"/>
    <property type="match status" value="1"/>
</dbReference>
<name>A0ABT0YRQ8_9BURK</name>
<organism evidence="11 12">
    <name type="scientific">Caldimonas mangrovi</name>
    <dbReference type="NCBI Taxonomy" id="2944811"/>
    <lineage>
        <taxon>Bacteria</taxon>
        <taxon>Pseudomonadati</taxon>
        <taxon>Pseudomonadota</taxon>
        <taxon>Betaproteobacteria</taxon>
        <taxon>Burkholderiales</taxon>
        <taxon>Sphaerotilaceae</taxon>
        <taxon>Caldimonas</taxon>
    </lineage>
</organism>
<feature type="transmembrane region" description="Helical" evidence="10">
    <location>
        <begin position="27"/>
        <end position="50"/>
    </location>
</feature>
<keyword evidence="12" id="KW-1185">Reference proteome</keyword>
<gene>
    <name evidence="11" type="ORF">M8A51_18035</name>
</gene>
<keyword evidence="4 9" id="KW-0812">Transmembrane</keyword>
<evidence type="ECO:0000313" key="12">
    <source>
        <dbReference type="Proteomes" id="UP001165541"/>
    </source>
</evidence>
<evidence type="ECO:0000256" key="7">
    <source>
        <dbReference type="ARBA" id="ARBA00038151"/>
    </source>
</evidence>
<protein>
    <recommendedName>
        <fullName evidence="8">Guanidinium exporter</fullName>
    </recommendedName>
</protein>
<evidence type="ECO:0000256" key="4">
    <source>
        <dbReference type="ARBA" id="ARBA00022692"/>
    </source>
</evidence>
<proteinExistence type="inferred from homology"/>
<accession>A0ABT0YRQ8</accession>
<feature type="transmembrane region" description="Helical" evidence="10">
    <location>
        <begin position="85"/>
        <end position="103"/>
    </location>
</feature>
<evidence type="ECO:0000256" key="2">
    <source>
        <dbReference type="ARBA" id="ARBA00022448"/>
    </source>
</evidence>
<evidence type="ECO:0000256" key="8">
    <source>
        <dbReference type="ARBA" id="ARBA00039168"/>
    </source>
</evidence>
<dbReference type="InterPro" id="IPR000390">
    <property type="entry name" value="Small_drug/metabolite_transptr"/>
</dbReference>
<reference evidence="11" key="1">
    <citation type="submission" date="2022-05" db="EMBL/GenBank/DDBJ databases">
        <title>Schlegelella sp. nov., isolated from mangrove soil.</title>
        <authorList>
            <person name="Liu Y."/>
            <person name="Ge X."/>
            <person name="Liu W."/>
        </authorList>
    </citation>
    <scope>NUCLEOTIDE SEQUENCE</scope>
    <source>
        <strain evidence="11">S2-27</strain>
    </source>
</reference>